<dbReference type="OrthoDB" id="4067025at2759"/>
<evidence type="ECO:0000313" key="1">
    <source>
        <dbReference type="EMBL" id="CCK69089.1"/>
    </source>
</evidence>
<proteinExistence type="predicted"/>
<dbReference type="GeneID" id="34524739"/>
<gene>
    <name evidence="1" type="primary">KNAG0B06630</name>
    <name evidence="1" type="ordered locus">KNAG_0B06630</name>
</gene>
<dbReference type="RefSeq" id="XP_022463335.1">
    <property type="nucleotide sequence ID" value="XM_022606661.1"/>
</dbReference>
<evidence type="ECO:0000313" key="2">
    <source>
        <dbReference type="Proteomes" id="UP000006310"/>
    </source>
</evidence>
<dbReference type="KEGG" id="kng:KNAG_0B06630"/>
<dbReference type="Proteomes" id="UP000006310">
    <property type="component" value="Chromosome 2"/>
</dbReference>
<protein>
    <submittedName>
        <fullName evidence="1">Uncharacterized protein</fullName>
    </submittedName>
</protein>
<sequence>MKGIPLQKGEKAQRSHVGECTRLMTGTPEVQDDVRAPLGEFARLNWLDGGYVATVQEGLRGHEQLNKIQEMTRLLKGLSEEGEQLGGSPESENFDWTAVYEVASQVIDEYTERADKIWGQLDNLNRRVCLWQDSAFQMDTHRGFLDVNRAEKWMDLKERYLGQKRRLLTQSVDEIKSTVAKLPTT</sequence>
<accession>J7S452</accession>
<keyword evidence="2" id="KW-1185">Reference proteome</keyword>
<dbReference type="AlphaFoldDB" id="J7S452"/>
<reference evidence="2" key="2">
    <citation type="submission" date="2012-08" db="EMBL/GenBank/DDBJ databases">
        <title>Genome sequence of Kazachstania naganishii.</title>
        <authorList>
            <person name="Gordon J.L."/>
            <person name="Armisen D."/>
            <person name="Proux-Wera E."/>
            <person name="OhEigeartaigh S.S."/>
            <person name="Byrne K.P."/>
            <person name="Wolfe K.H."/>
        </authorList>
    </citation>
    <scope>NUCLEOTIDE SEQUENCE [LARGE SCALE GENOMIC DNA]</scope>
    <source>
        <strain evidence="2">ATCC MYA-139 / BCRC 22969 / CBS 8797 / CCRC 22969 / KCTC 17520 / NBRC 10181 / NCYC 3082</strain>
    </source>
</reference>
<reference evidence="1 2" key="1">
    <citation type="journal article" date="2011" name="Proc. Natl. Acad. Sci. U.S.A.">
        <title>Evolutionary erosion of yeast sex chromosomes by mating-type switching accidents.</title>
        <authorList>
            <person name="Gordon J.L."/>
            <person name="Armisen D."/>
            <person name="Proux-Wera E."/>
            <person name="Oheigeartaigh S.S."/>
            <person name="Byrne K.P."/>
            <person name="Wolfe K.H."/>
        </authorList>
    </citation>
    <scope>NUCLEOTIDE SEQUENCE [LARGE SCALE GENOMIC DNA]</scope>
    <source>
        <strain evidence="2">ATCC MYA-139 / BCRC 22969 / CBS 8797 / CCRC 22969 / KCTC 17520 / NBRC 10181 / NCYC 3082</strain>
    </source>
</reference>
<dbReference type="HOGENOM" id="CLU_122928_0_0_1"/>
<dbReference type="OMA" id="QYLWQEA"/>
<organism evidence="1 2">
    <name type="scientific">Huiozyma naganishii (strain ATCC MYA-139 / BCRC 22969 / CBS 8797 / KCTC 17520 / NBRC 10181 / NCYC 3082 / Yp74L-3)</name>
    <name type="common">Yeast</name>
    <name type="synonym">Kazachstania naganishii</name>
    <dbReference type="NCBI Taxonomy" id="1071383"/>
    <lineage>
        <taxon>Eukaryota</taxon>
        <taxon>Fungi</taxon>
        <taxon>Dikarya</taxon>
        <taxon>Ascomycota</taxon>
        <taxon>Saccharomycotina</taxon>
        <taxon>Saccharomycetes</taxon>
        <taxon>Saccharomycetales</taxon>
        <taxon>Saccharomycetaceae</taxon>
        <taxon>Huiozyma</taxon>
    </lineage>
</organism>
<name>J7S452_HUIN7</name>
<dbReference type="eggNOG" id="ENOG502S5T2">
    <property type="taxonomic scope" value="Eukaryota"/>
</dbReference>
<dbReference type="EMBL" id="HE978315">
    <property type="protein sequence ID" value="CCK69089.1"/>
    <property type="molecule type" value="Genomic_DNA"/>
</dbReference>